<evidence type="ECO:0000256" key="4">
    <source>
        <dbReference type="ARBA" id="ARBA00023125"/>
    </source>
</evidence>
<dbReference type="GO" id="GO:0000976">
    <property type="term" value="F:transcription cis-regulatory region binding"/>
    <property type="evidence" value="ECO:0007669"/>
    <property type="project" value="TreeGrafter"/>
</dbReference>
<dbReference type="InterPro" id="IPR001789">
    <property type="entry name" value="Sig_transdc_resp-reg_receiver"/>
</dbReference>
<dbReference type="GO" id="GO:0032993">
    <property type="term" value="C:protein-DNA complex"/>
    <property type="evidence" value="ECO:0007669"/>
    <property type="project" value="TreeGrafter"/>
</dbReference>
<dbReference type="EMBL" id="WJJP01000221">
    <property type="protein sequence ID" value="MBD3324344.1"/>
    <property type="molecule type" value="Genomic_DNA"/>
</dbReference>
<keyword evidence="3" id="KW-0805">Transcription regulation</keyword>
<dbReference type="InterPro" id="IPR011006">
    <property type="entry name" value="CheY-like_superfamily"/>
</dbReference>
<organism evidence="9 10">
    <name type="scientific">candidate division KSB3 bacterium</name>
    <dbReference type="NCBI Taxonomy" id="2044937"/>
    <lineage>
        <taxon>Bacteria</taxon>
        <taxon>candidate division KSB3</taxon>
    </lineage>
</organism>
<dbReference type="Gene3D" id="3.40.50.2300">
    <property type="match status" value="1"/>
</dbReference>
<keyword evidence="1 6" id="KW-0597">Phosphoprotein</keyword>
<dbReference type="InterPro" id="IPR039420">
    <property type="entry name" value="WalR-like"/>
</dbReference>
<protein>
    <submittedName>
        <fullName evidence="9">Response regulator</fullName>
    </submittedName>
</protein>
<dbReference type="Pfam" id="PF14332">
    <property type="entry name" value="DUF4388"/>
    <property type="match status" value="1"/>
</dbReference>
<sequence length="351" mass="39254">MAWPEIKLTPRRKDGVRCMKSQRILIADDDEKVLMLLASSLQKAGYVTMKAKNGMIALEQAKHERPDLILADITMPEMDGFELCTRIREDPTTADIPFIFLTAKGELGDRVAGLNLGADDYISKPFHISEVTARIKTILQRTAFSGPTDTAEEGEMDLRGNLEQMHLAEIIQTLSMNQKSGGLKITRGSQVGKIGFEQGSIVHASLDSYTGEEAIYRILAWDDGYFVFDSTDPPDTKTITASINGLLMDGLNQREEYLKYKKVLPSFDAVLTIPDPEKTKGVKPTVKKILSLIDGQRTIQQIIEVSPMNYVLATKIIYTLLKKDFIQADANAETQDKRPEDYSQLAQELYE</sequence>
<dbReference type="SUPFAM" id="SSF52172">
    <property type="entry name" value="CheY-like"/>
    <property type="match status" value="1"/>
</dbReference>
<feature type="modified residue" description="4-aspartylphosphate" evidence="6">
    <location>
        <position position="72"/>
    </location>
</feature>
<feature type="region of interest" description="Disordered" evidence="7">
    <location>
        <begin position="332"/>
        <end position="351"/>
    </location>
</feature>
<accession>A0A9D5Q520</accession>
<evidence type="ECO:0000256" key="3">
    <source>
        <dbReference type="ARBA" id="ARBA00023015"/>
    </source>
</evidence>
<name>A0A9D5Q520_9BACT</name>
<dbReference type="SMART" id="SM00448">
    <property type="entry name" value="REC"/>
    <property type="match status" value="1"/>
</dbReference>
<dbReference type="PANTHER" id="PTHR48111:SF1">
    <property type="entry name" value="TWO-COMPONENT RESPONSE REGULATOR ORR33"/>
    <property type="match status" value="1"/>
</dbReference>
<feature type="domain" description="Response regulatory" evidence="8">
    <location>
        <begin position="23"/>
        <end position="139"/>
    </location>
</feature>
<reference evidence="9" key="1">
    <citation type="submission" date="2019-11" db="EMBL/GenBank/DDBJ databases">
        <title>Microbial mats filling the niche in hypersaline microbial mats.</title>
        <authorList>
            <person name="Wong H.L."/>
            <person name="Macleod F.I."/>
            <person name="White R.A. III"/>
            <person name="Burns B.P."/>
        </authorList>
    </citation>
    <scope>NUCLEOTIDE SEQUENCE</scope>
    <source>
        <strain evidence="9">Rbin_158</strain>
    </source>
</reference>
<evidence type="ECO:0000313" key="10">
    <source>
        <dbReference type="Proteomes" id="UP000649604"/>
    </source>
</evidence>
<dbReference type="AlphaFoldDB" id="A0A9D5Q520"/>
<dbReference type="InterPro" id="IPR025497">
    <property type="entry name" value="PatA-like_N"/>
</dbReference>
<keyword evidence="5" id="KW-0804">Transcription</keyword>
<dbReference type="Proteomes" id="UP000649604">
    <property type="component" value="Unassembled WGS sequence"/>
</dbReference>
<dbReference type="Pfam" id="PF00072">
    <property type="entry name" value="Response_reg"/>
    <property type="match status" value="1"/>
</dbReference>
<evidence type="ECO:0000259" key="8">
    <source>
        <dbReference type="PROSITE" id="PS50110"/>
    </source>
</evidence>
<evidence type="ECO:0000256" key="1">
    <source>
        <dbReference type="ARBA" id="ARBA00022553"/>
    </source>
</evidence>
<dbReference type="PROSITE" id="PS50110">
    <property type="entry name" value="RESPONSE_REGULATORY"/>
    <property type="match status" value="1"/>
</dbReference>
<dbReference type="GO" id="GO:0000156">
    <property type="term" value="F:phosphorelay response regulator activity"/>
    <property type="evidence" value="ECO:0007669"/>
    <property type="project" value="TreeGrafter"/>
</dbReference>
<comment type="caution">
    <text evidence="9">The sequence shown here is derived from an EMBL/GenBank/DDBJ whole genome shotgun (WGS) entry which is preliminary data.</text>
</comment>
<evidence type="ECO:0000313" key="9">
    <source>
        <dbReference type="EMBL" id="MBD3324344.1"/>
    </source>
</evidence>
<dbReference type="PANTHER" id="PTHR48111">
    <property type="entry name" value="REGULATOR OF RPOS"/>
    <property type="match status" value="1"/>
</dbReference>
<gene>
    <name evidence="9" type="ORF">GF339_07145</name>
</gene>
<evidence type="ECO:0000256" key="5">
    <source>
        <dbReference type="ARBA" id="ARBA00023163"/>
    </source>
</evidence>
<keyword evidence="2" id="KW-0902">Two-component regulatory system</keyword>
<evidence type="ECO:0000256" key="6">
    <source>
        <dbReference type="PROSITE-ProRule" id="PRU00169"/>
    </source>
</evidence>
<dbReference type="GO" id="GO:0006355">
    <property type="term" value="P:regulation of DNA-templated transcription"/>
    <property type="evidence" value="ECO:0007669"/>
    <property type="project" value="TreeGrafter"/>
</dbReference>
<evidence type="ECO:0000256" key="7">
    <source>
        <dbReference type="SAM" id="MobiDB-lite"/>
    </source>
</evidence>
<evidence type="ECO:0000256" key="2">
    <source>
        <dbReference type="ARBA" id="ARBA00023012"/>
    </source>
</evidence>
<dbReference type="GO" id="GO:0005829">
    <property type="term" value="C:cytosol"/>
    <property type="evidence" value="ECO:0007669"/>
    <property type="project" value="TreeGrafter"/>
</dbReference>
<keyword evidence="4" id="KW-0238">DNA-binding</keyword>
<proteinExistence type="predicted"/>